<name>A0A0F9G2N3_9ZZZZ</name>
<feature type="non-terminal residue" evidence="1">
    <location>
        <position position="89"/>
    </location>
</feature>
<comment type="caution">
    <text evidence="1">The sequence shown here is derived from an EMBL/GenBank/DDBJ whole genome shotgun (WGS) entry which is preliminary data.</text>
</comment>
<sequence>MFLSRKKVEEISHQDKRNLEIFILQTVGKAMDNETNGSVDTYAYSGNIKLTGLLGKANSSDVESKLFALMEYLGLKIVNPDLLPVKYIV</sequence>
<dbReference type="EMBL" id="LAZR01019324">
    <property type="protein sequence ID" value="KKL92959.1"/>
    <property type="molecule type" value="Genomic_DNA"/>
</dbReference>
<accession>A0A0F9G2N3</accession>
<dbReference type="AlphaFoldDB" id="A0A0F9G2N3"/>
<gene>
    <name evidence="1" type="ORF">LCGC14_1879520</name>
</gene>
<protein>
    <submittedName>
        <fullName evidence="1">Uncharacterized protein</fullName>
    </submittedName>
</protein>
<proteinExistence type="predicted"/>
<reference evidence="1" key="1">
    <citation type="journal article" date="2015" name="Nature">
        <title>Complex archaea that bridge the gap between prokaryotes and eukaryotes.</title>
        <authorList>
            <person name="Spang A."/>
            <person name="Saw J.H."/>
            <person name="Jorgensen S.L."/>
            <person name="Zaremba-Niedzwiedzka K."/>
            <person name="Martijn J."/>
            <person name="Lind A.E."/>
            <person name="van Eijk R."/>
            <person name="Schleper C."/>
            <person name="Guy L."/>
            <person name="Ettema T.J."/>
        </authorList>
    </citation>
    <scope>NUCLEOTIDE SEQUENCE</scope>
</reference>
<organism evidence="1">
    <name type="scientific">marine sediment metagenome</name>
    <dbReference type="NCBI Taxonomy" id="412755"/>
    <lineage>
        <taxon>unclassified sequences</taxon>
        <taxon>metagenomes</taxon>
        <taxon>ecological metagenomes</taxon>
    </lineage>
</organism>
<evidence type="ECO:0000313" key="1">
    <source>
        <dbReference type="EMBL" id="KKL92959.1"/>
    </source>
</evidence>